<gene>
    <name evidence="1" type="ORF">SAMN05421844_101442</name>
</gene>
<dbReference type="EMBL" id="FNBZ01000001">
    <property type="protein sequence ID" value="SDF36718.1"/>
    <property type="molecule type" value="Genomic_DNA"/>
</dbReference>
<protein>
    <recommendedName>
        <fullName evidence="3">Lipoprotein</fullName>
    </recommendedName>
</protein>
<evidence type="ECO:0000313" key="2">
    <source>
        <dbReference type="Proteomes" id="UP000199468"/>
    </source>
</evidence>
<sequence length="59" mass="6160">MLMLTSVSAAGCGGRNAGDFCDVSSPTRPSAQAAAAMDRQDKVSILKHNEYGAKACGWR</sequence>
<accession>A0ABY0NF34</accession>
<evidence type="ECO:0000313" key="1">
    <source>
        <dbReference type="EMBL" id="SDF36718.1"/>
    </source>
</evidence>
<keyword evidence="2" id="KW-1185">Reference proteome</keyword>
<comment type="caution">
    <text evidence="1">The sequence shown here is derived from an EMBL/GenBank/DDBJ whole genome shotgun (WGS) entry which is preliminary data.</text>
</comment>
<name>A0ABY0NF34_9HYPH</name>
<reference evidence="1 2" key="1">
    <citation type="submission" date="2016-10" db="EMBL/GenBank/DDBJ databases">
        <authorList>
            <person name="Varghese N."/>
            <person name="Submissions S."/>
        </authorList>
    </citation>
    <scope>NUCLEOTIDE SEQUENCE [LARGE SCALE GENOMIC DNA]</scope>
    <source>
        <strain evidence="1 2">DSM 26672</strain>
    </source>
</reference>
<evidence type="ECO:0008006" key="3">
    <source>
        <dbReference type="Google" id="ProtNLM"/>
    </source>
</evidence>
<organism evidence="1 2">
    <name type="scientific">Bosea robiniae</name>
    <dbReference type="NCBI Taxonomy" id="1036780"/>
    <lineage>
        <taxon>Bacteria</taxon>
        <taxon>Pseudomonadati</taxon>
        <taxon>Pseudomonadota</taxon>
        <taxon>Alphaproteobacteria</taxon>
        <taxon>Hyphomicrobiales</taxon>
        <taxon>Boseaceae</taxon>
        <taxon>Bosea</taxon>
    </lineage>
</organism>
<proteinExistence type="predicted"/>
<dbReference type="Proteomes" id="UP000199468">
    <property type="component" value="Unassembled WGS sequence"/>
</dbReference>